<dbReference type="Pfam" id="PF04973">
    <property type="entry name" value="NMN_transporter"/>
    <property type="match status" value="1"/>
</dbReference>
<organism evidence="6 7">
    <name type="scientific">Catellicoccus marimammalium M35/04/3</name>
    <dbReference type="NCBI Taxonomy" id="1234409"/>
    <lineage>
        <taxon>Bacteria</taxon>
        <taxon>Bacillati</taxon>
        <taxon>Bacillota</taxon>
        <taxon>Bacilli</taxon>
        <taxon>Lactobacillales</taxon>
        <taxon>Enterococcaceae</taxon>
        <taxon>Catellicoccus</taxon>
    </lineage>
</organism>
<dbReference type="EMBL" id="AMYT01000022">
    <property type="protein sequence ID" value="EKU26901.1"/>
    <property type="molecule type" value="Genomic_DNA"/>
</dbReference>
<dbReference type="GO" id="GO:0016020">
    <property type="term" value="C:membrane"/>
    <property type="evidence" value="ECO:0007669"/>
    <property type="project" value="UniProtKB-SubCell"/>
</dbReference>
<keyword evidence="4 5" id="KW-0472">Membrane</keyword>
<accession>K8ZMR6</accession>
<feature type="transmembrane region" description="Helical" evidence="5">
    <location>
        <begin position="27"/>
        <end position="45"/>
    </location>
</feature>
<sequence length="251" mass="28358">MSSTTKEVTMFNQPWTWFKQQITGWHTANYCLFWFAVGSQLMIYVTQPITLLSTITFIGTILGTLCIVSINAAKSVNGILGLISAACKIYVGYSAHNYLVMLEELAYIITLDLPVIFSVKSWNEDTVHHLKKFTKKNWVISLCSVLVVWGISTYLIGTFTNDPRPVIDGLSFAVSVTGGIICFLRYNNQYFWWTFSSIFQIILWALTYAQGDATIAMLVSSSVYLVNDIIAFTVSPWFNMGRKKMGLEKIE</sequence>
<proteinExistence type="predicted"/>
<feature type="transmembrane region" description="Helical" evidence="5">
    <location>
        <begin position="138"/>
        <end position="160"/>
    </location>
</feature>
<feature type="transmembrane region" description="Helical" evidence="5">
    <location>
        <begin position="191"/>
        <end position="209"/>
    </location>
</feature>
<feature type="transmembrane region" description="Helical" evidence="5">
    <location>
        <begin position="75"/>
        <end position="93"/>
    </location>
</feature>
<dbReference type="AlphaFoldDB" id="K8ZMR6"/>
<evidence type="ECO:0000256" key="4">
    <source>
        <dbReference type="ARBA" id="ARBA00023136"/>
    </source>
</evidence>
<evidence type="ECO:0000313" key="6">
    <source>
        <dbReference type="EMBL" id="EKU26901.1"/>
    </source>
</evidence>
<keyword evidence="7" id="KW-1185">Reference proteome</keyword>
<feature type="transmembrane region" description="Helical" evidence="5">
    <location>
        <begin position="51"/>
        <end position="68"/>
    </location>
</feature>
<comment type="subcellular location">
    <subcellularLocation>
        <location evidence="1">Membrane</location>
        <topology evidence="1">Multi-pass membrane protein</topology>
    </subcellularLocation>
</comment>
<dbReference type="GO" id="GO:0034257">
    <property type="term" value="F:nicotinamide riboside transmembrane transporter activity"/>
    <property type="evidence" value="ECO:0007669"/>
    <property type="project" value="InterPro"/>
</dbReference>
<dbReference type="NCBIfam" id="TIGR01528">
    <property type="entry name" value="NMN_trans_PnuC"/>
    <property type="match status" value="1"/>
</dbReference>
<evidence type="ECO:0000256" key="1">
    <source>
        <dbReference type="ARBA" id="ARBA00004141"/>
    </source>
</evidence>
<evidence type="ECO:0000256" key="5">
    <source>
        <dbReference type="SAM" id="Phobius"/>
    </source>
</evidence>
<gene>
    <name evidence="6" type="ORF">C683_1176</name>
</gene>
<dbReference type="PATRIC" id="fig|1234409.3.peg.1128"/>
<dbReference type="Proteomes" id="UP000016057">
    <property type="component" value="Unassembled WGS sequence"/>
</dbReference>
<dbReference type="RefSeq" id="WP_009491984.1">
    <property type="nucleotide sequence ID" value="NZ_AMYT01000022.1"/>
</dbReference>
<dbReference type="STRING" id="1234409.C683_1176"/>
<reference evidence="6 7" key="1">
    <citation type="journal article" date="2013" name="Genome Announc.">
        <title>Draft Genome Sequence of Catellicoccus marimammalium, a Novel Species Commonly Found in Gull Feces.</title>
        <authorList>
            <person name="Weigand M.R."/>
            <person name="Ryu H."/>
            <person name="Bozcek L."/>
            <person name="Konstantinidis K.T."/>
            <person name="Santo Domingo J.W."/>
        </authorList>
    </citation>
    <scope>NUCLEOTIDE SEQUENCE [LARGE SCALE GENOMIC DNA]</scope>
    <source>
        <strain evidence="6 7">M35/04/3</strain>
    </source>
</reference>
<feature type="transmembrane region" description="Helical" evidence="5">
    <location>
        <begin position="166"/>
        <end position="184"/>
    </location>
</feature>
<evidence type="ECO:0000256" key="3">
    <source>
        <dbReference type="ARBA" id="ARBA00022989"/>
    </source>
</evidence>
<feature type="transmembrane region" description="Helical" evidence="5">
    <location>
        <begin position="215"/>
        <end position="238"/>
    </location>
</feature>
<keyword evidence="2 5" id="KW-0812">Transmembrane</keyword>
<dbReference type="InterPro" id="IPR006419">
    <property type="entry name" value="NMN_transpt_PnuC"/>
</dbReference>
<comment type="caution">
    <text evidence="6">The sequence shown here is derived from an EMBL/GenBank/DDBJ whole genome shotgun (WGS) entry which is preliminary data.</text>
</comment>
<evidence type="ECO:0000256" key="2">
    <source>
        <dbReference type="ARBA" id="ARBA00022692"/>
    </source>
</evidence>
<protein>
    <submittedName>
        <fullName evidence="6">NrdR-regulated deoxyribonucleotide transporter, PnuC-like protein</fullName>
    </submittedName>
</protein>
<evidence type="ECO:0000313" key="7">
    <source>
        <dbReference type="Proteomes" id="UP000016057"/>
    </source>
</evidence>
<name>K8ZMR6_9ENTE</name>
<dbReference type="eggNOG" id="COG3201">
    <property type="taxonomic scope" value="Bacteria"/>
</dbReference>
<keyword evidence="3 5" id="KW-1133">Transmembrane helix</keyword>